<dbReference type="AlphaFoldDB" id="A0A2N9EZ70"/>
<dbReference type="InterPro" id="IPR036397">
    <property type="entry name" value="RNaseH_sf"/>
</dbReference>
<dbReference type="PANTHER" id="PTHR33116:SF78">
    <property type="entry name" value="OS12G0587133 PROTEIN"/>
    <property type="match status" value="1"/>
</dbReference>
<evidence type="ECO:0000313" key="1">
    <source>
        <dbReference type="EMBL" id="SPC79951.1"/>
    </source>
</evidence>
<proteinExistence type="predicted"/>
<dbReference type="PANTHER" id="PTHR33116">
    <property type="entry name" value="REVERSE TRANSCRIPTASE ZINC-BINDING DOMAIN-CONTAINING PROTEIN-RELATED-RELATED"/>
    <property type="match status" value="1"/>
</dbReference>
<dbReference type="GO" id="GO:0003676">
    <property type="term" value="F:nucleic acid binding"/>
    <property type="evidence" value="ECO:0007669"/>
    <property type="project" value="InterPro"/>
</dbReference>
<reference evidence="1" key="1">
    <citation type="submission" date="2018-02" db="EMBL/GenBank/DDBJ databases">
        <authorList>
            <person name="Cohen D.B."/>
            <person name="Kent A.D."/>
        </authorList>
    </citation>
    <scope>NUCLEOTIDE SEQUENCE</scope>
</reference>
<accession>A0A2N9EZ70</accession>
<gene>
    <name evidence="1" type="ORF">FSB_LOCUS7833</name>
</gene>
<name>A0A2N9EZ70_FAGSY</name>
<protein>
    <recommendedName>
        <fullName evidence="2">Reverse transcriptase zinc-binding domain-containing protein</fullName>
    </recommendedName>
</protein>
<evidence type="ECO:0008006" key="2">
    <source>
        <dbReference type="Google" id="ProtNLM"/>
    </source>
</evidence>
<dbReference type="EMBL" id="OIVN01000424">
    <property type="protein sequence ID" value="SPC79951.1"/>
    <property type="molecule type" value="Genomic_DNA"/>
</dbReference>
<dbReference type="InterPro" id="IPR012337">
    <property type="entry name" value="RNaseH-like_sf"/>
</dbReference>
<dbReference type="SUPFAM" id="SSF53098">
    <property type="entry name" value="Ribonuclease H-like"/>
    <property type="match status" value="1"/>
</dbReference>
<sequence>MRGRSYMNVIGDTPSFRWVWLKSLALECWMQYEHVVNKACFDGFGLDLVFQVLDAIRTWRVSKDGHIAKDFDYLIEKVALKLSGWKAQLLTLPGRATLIQSVSEAILAYVMQCTPLPAKVCDNLDALNRNFLWGSTVDKRKLHLVNWKKVTQPKRFGGLGLHSAKVRNTVSMAKLVWQASKDENGGKWLWKVFSLPKVKYFIWLCLHNSLSVREKIGIPTSCIFSFGASLYDWLHANCTDQSKKPPHNLPWSILFPIGLWSLWLERNNKVFNSYSRPVEKLVDQCLNRALKYFFVVGYDGNSKARESIPVKWVPPALSWVKLNTDGSSLGNPGQAGGGGVIRDHTSHWIRGFTRHVGVSTAEDPSQGV</sequence>
<dbReference type="Gene3D" id="3.30.420.10">
    <property type="entry name" value="Ribonuclease H-like superfamily/Ribonuclease H"/>
    <property type="match status" value="1"/>
</dbReference>
<organism evidence="1">
    <name type="scientific">Fagus sylvatica</name>
    <name type="common">Beechnut</name>
    <dbReference type="NCBI Taxonomy" id="28930"/>
    <lineage>
        <taxon>Eukaryota</taxon>
        <taxon>Viridiplantae</taxon>
        <taxon>Streptophyta</taxon>
        <taxon>Embryophyta</taxon>
        <taxon>Tracheophyta</taxon>
        <taxon>Spermatophyta</taxon>
        <taxon>Magnoliopsida</taxon>
        <taxon>eudicotyledons</taxon>
        <taxon>Gunneridae</taxon>
        <taxon>Pentapetalae</taxon>
        <taxon>rosids</taxon>
        <taxon>fabids</taxon>
        <taxon>Fagales</taxon>
        <taxon>Fagaceae</taxon>
        <taxon>Fagus</taxon>
    </lineage>
</organism>